<dbReference type="Gene3D" id="1.10.20.10">
    <property type="entry name" value="Histone, subunit A"/>
    <property type="match status" value="1"/>
</dbReference>
<dbReference type="EMBL" id="JAAAPX010000004">
    <property type="protein sequence ID" value="KAF4244828.1"/>
    <property type="molecule type" value="Genomic_DNA"/>
</dbReference>
<evidence type="ECO:0000256" key="4">
    <source>
        <dbReference type="ARBA" id="ARBA00023015"/>
    </source>
</evidence>
<keyword evidence="4" id="KW-0805">Transcription regulation</keyword>
<evidence type="ECO:0000256" key="6">
    <source>
        <dbReference type="ARBA" id="ARBA00023242"/>
    </source>
</evidence>
<evidence type="ECO:0000256" key="7">
    <source>
        <dbReference type="SAM" id="MobiDB-lite"/>
    </source>
</evidence>
<dbReference type="GO" id="GO:0071467">
    <property type="term" value="P:cellular response to pH"/>
    <property type="evidence" value="ECO:0007669"/>
    <property type="project" value="InterPro"/>
</dbReference>
<feature type="region of interest" description="Disordered" evidence="7">
    <location>
        <begin position="722"/>
        <end position="803"/>
    </location>
</feature>
<sequence length="803" mass="86776">MSGPNLHNALLRPPIIQILRAAGFHATRPSVLDTLADLTARYMMILASSVASHAANAHPNDPAPAPVLEDVYQALQDVGALRPQLREWEEDWQGEEDMRGLENFLGWFTGPANREIRRVAGFLPSEGDMIDPESVEKEDFLTALKKKHSKTGEESRYAGTVLGKSAEEHPIVIEGGVPSIQEWSHQVRSRAPYVAESDSSGVSSAPSNLSEADDTQTERTYIDKRLTKTMATTDDQGQPSTSSESSKSAFTSRLTTQLCYGDGSWPRGDINGSSFRFLIPAIFNLRITVKNSSTMVYAFALPTTSHLSFQTFLSSSTHPSLPQAASTARHALRLALKAHKRLPHSPQRDAHLITILGALNDYLPYLTAISHGLSGRPVESGSSTGGEEIEVTLHSEIETEWRATLTSTPLSLKSRPKNGRVLGQGIDFEIAFVLTTLGYVLSGLARSGVLRALYAPTTPTPEQRTAAVQTATKYLLQASAVHSLLASSPSFTGAGRQTGTATAVPDLDPAAQAALSSLALAEATLLAVLKDDSYVAACIQARNPNDKDWMVRAPEIPKVRALLFARLCVRAAEYAEQAAAGMGAVGAHGKTGIDEDVVGYARVLGRVARARACRFFGVDAELAGKIGEGIAWLRAAKGALGLRSASQGEKEASGKSKGGFSRLKKEWAERREERRLEKESGGKDRAAKGELDPGDDAGREEEGRVIEMLETKWERMNDTINTQLIPPSTDLLANLPSGRDIHSPPGSYKLPSLDDEQLVRMRAPPAEDDYEPRMDMDDSDDELTGPAGVAPGAFPERSESTYY</sequence>
<dbReference type="InterPro" id="IPR006565">
    <property type="entry name" value="BTP"/>
</dbReference>
<dbReference type="InterPro" id="IPR038499">
    <property type="entry name" value="BRO1_sf"/>
</dbReference>
<dbReference type="PANTHER" id="PTHR40463:SF1">
    <property type="entry name" value="PH-RESPONSE REGULATOR PROTEIN PALC"/>
    <property type="match status" value="1"/>
</dbReference>
<dbReference type="InterPro" id="IPR004328">
    <property type="entry name" value="BRO1_dom"/>
</dbReference>
<feature type="domain" description="BRO1" evidence="8">
    <location>
        <begin position="295"/>
        <end position="737"/>
    </location>
</feature>
<evidence type="ECO:0000256" key="2">
    <source>
        <dbReference type="ARBA" id="ARBA00010997"/>
    </source>
</evidence>
<evidence type="ECO:0000313" key="9">
    <source>
        <dbReference type="EMBL" id="KAF4244828.1"/>
    </source>
</evidence>
<dbReference type="Pfam" id="PF07524">
    <property type="entry name" value="Bromo_TP"/>
    <property type="match status" value="1"/>
</dbReference>
<reference evidence="9" key="2">
    <citation type="submission" date="2020-04" db="EMBL/GenBank/DDBJ databases">
        <authorList>
            <person name="Santos R.A.C."/>
            <person name="Steenwyk J.L."/>
            <person name="Rivero-Menendez O."/>
            <person name="Mead M.E."/>
            <person name="Silva L.P."/>
            <person name="Bastos R.W."/>
            <person name="Alastruey-Izquierdo A."/>
            <person name="Goldman G.H."/>
            <person name="Rokas A."/>
        </authorList>
    </citation>
    <scope>NUCLEOTIDE SEQUENCE</scope>
    <source>
        <strain evidence="9">CNM-CM6805</strain>
    </source>
</reference>
<dbReference type="Proteomes" id="UP000653565">
    <property type="component" value="Unassembled WGS sequence"/>
</dbReference>
<organism evidence="9 10">
    <name type="scientific">Aspergillus fumigatiaffinis</name>
    <dbReference type="NCBI Taxonomy" id="340414"/>
    <lineage>
        <taxon>Eukaryota</taxon>
        <taxon>Fungi</taxon>
        <taxon>Dikarya</taxon>
        <taxon>Ascomycota</taxon>
        <taxon>Pezizomycotina</taxon>
        <taxon>Eurotiomycetes</taxon>
        <taxon>Eurotiomycetidae</taxon>
        <taxon>Eurotiales</taxon>
        <taxon>Aspergillaceae</taxon>
        <taxon>Aspergillus</taxon>
        <taxon>Aspergillus subgen. Fumigati</taxon>
    </lineage>
</organism>
<dbReference type="GO" id="GO:0005886">
    <property type="term" value="C:plasma membrane"/>
    <property type="evidence" value="ECO:0007669"/>
    <property type="project" value="TreeGrafter"/>
</dbReference>
<evidence type="ECO:0000256" key="1">
    <source>
        <dbReference type="ARBA" id="ARBA00004123"/>
    </source>
</evidence>
<dbReference type="PROSITE" id="PS51180">
    <property type="entry name" value="BRO1"/>
    <property type="match status" value="1"/>
</dbReference>
<reference evidence="9" key="1">
    <citation type="journal article" date="2020" name="bioRxiv">
        <title>Genomic and phenotypic heterogeneity of clinical isolates of the human pathogens Aspergillus fumigatus, Aspergillus lentulus and Aspergillus fumigatiaffinis.</title>
        <authorList>
            <person name="dos Santos R.A.C."/>
            <person name="Steenwyk J.L."/>
            <person name="Rivero-Menendez O."/>
            <person name="Mead M.E."/>
            <person name="Silva L.P."/>
            <person name="Bastos R.W."/>
            <person name="Alastruey-Izquierdo A."/>
            <person name="Goldman G.H."/>
            <person name="Rokas A."/>
        </authorList>
    </citation>
    <scope>NUCLEOTIDE SEQUENCE</scope>
    <source>
        <strain evidence="9">CNM-CM6805</strain>
    </source>
</reference>
<feature type="region of interest" description="Disordered" evidence="7">
    <location>
        <begin position="191"/>
        <end position="249"/>
    </location>
</feature>
<accession>A0A8H4HIE7</accession>
<dbReference type="InterPro" id="IPR037505">
    <property type="entry name" value="pH-resp_palC"/>
</dbReference>
<dbReference type="SMART" id="SM00576">
    <property type="entry name" value="BTP"/>
    <property type="match status" value="1"/>
</dbReference>
<dbReference type="FunFam" id="1.25.40.280:FF:000005">
    <property type="entry name" value="pH-response regulator protein palC"/>
    <property type="match status" value="1"/>
</dbReference>
<name>A0A8H4HIE7_9EURO</name>
<evidence type="ECO:0000313" key="10">
    <source>
        <dbReference type="Proteomes" id="UP000653565"/>
    </source>
</evidence>
<keyword evidence="5" id="KW-0804">Transcription</keyword>
<feature type="compositionally biased region" description="Low complexity" evidence="7">
    <location>
        <begin position="240"/>
        <end position="249"/>
    </location>
</feature>
<dbReference type="GO" id="GO:0005634">
    <property type="term" value="C:nucleus"/>
    <property type="evidence" value="ECO:0007669"/>
    <property type="project" value="UniProtKB-SubCell"/>
</dbReference>
<evidence type="ECO:0000256" key="5">
    <source>
        <dbReference type="ARBA" id="ARBA00023163"/>
    </source>
</evidence>
<feature type="region of interest" description="Disordered" evidence="7">
    <location>
        <begin position="644"/>
        <end position="702"/>
    </location>
</feature>
<comment type="subcellular location">
    <subcellularLocation>
        <location evidence="1">Nucleus</location>
    </subcellularLocation>
</comment>
<dbReference type="PANTHER" id="PTHR40463">
    <property type="entry name" value="PH-RESPONSE REGULATOR PROTEIN PALC"/>
    <property type="match status" value="1"/>
</dbReference>
<dbReference type="AlphaFoldDB" id="A0A8H4HIE7"/>
<keyword evidence="10" id="KW-1185">Reference proteome</keyword>
<dbReference type="InterPro" id="IPR009072">
    <property type="entry name" value="Histone-fold"/>
</dbReference>
<evidence type="ECO:0000259" key="8">
    <source>
        <dbReference type="PROSITE" id="PS51180"/>
    </source>
</evidence>
<dbReference type="OrthoDB" id="10266451at2759"/>
<feature type="compositionally biased region" description="Polar residues" evidence="7">
    <location>
        <begin position="197"/>
        <end position="210"/>
    </location>
</feature>
<dbReference type="SMART" id="SM01041">
    <property type="entry name" value="BRO1"/>
    <property type="match status" value="1"/>
</dbReference>
<evidence type="ECO:0000256" key="3">
    <source>
        <dbReference type="ARBA" id="ARBA00022193"/>
    </source>
</evidence>
<protein>
    <recommendedName>
        <fullName evidence="3">pH-response regulator protein palC</fullName>
    </recommendedName>
</protein>
<dbReference type="CDD" id="cd00076">
    <property type="entry name" value="HFD_SF"/>
    <property type="match status" value="1"/>
</dbReference>
<keyword evidence="6" id="KW-0539">Nucleus</keyword>
<gene>
    <name evidence="9" type="ORF">CNMCM6805_007290</name>
</gene>
<comment type="similarity">
    <text evidence="2">Belongs to the palC family.</text>
</comment>
<proteinExistence type="inferred from homology"/>
<dbReference type="GO" id="GO:0046982">
    <property type="term" value="F:protein heterodimerization activity"/>
    <property type="evidence" value="ECO:0007669"/>
    <property type="project" value="InterPro"/>
</dbReference>
<feature type="compositionally biased region" description="Basic and acidic residues" evidence="7">
    <location>
        <begin position="216"/>
        <end position="226"/>
    </location>
</feature>
<feature type="compositionally biased region" description="Basic and acidic residues" evidence="7">
    <location>
        <begin position="663"/>
        <end position="702"/>
    </location>
</feature>
<dbReference type="Gene3D" id="1.25.40.280">
    <property type="entry name" value="alix/aip1 like domains"/>
    <property type="match status" value="1"/>
</dbReference>
<comment type="caution">
    <text evidence="9">The sequence shown here is derived from an EMBL/GenBank/DDBJ whole genome shotgun (WGS) entry which is preliminary data.</text>
</comment>
<feature type="compositionally biased region" description="Polar residues" evidence="7">
    <location>
        <begin position="229"/>
        <end position="239"/>
    </location>
</feature>